<reference evidence="2" key="1">
    <citation type="submission" date="2017-10" db="EMBL/GenBank/DDBJ databases">
        <title>Rapid genome shrinkage in a self-fertile nematode reveals novel sperm competition proteins.</title>
        <authorList>
            <person name="Yin D."/>
            <person name="Schwarz E.M."/>
            <person name="Thomas C.G."/>
            <person name="Felde R.L."/>
            <person name="Korf I.F."/>
            <person name="Cutter A.D."/>
            <person name="Schartner C.M."/>
            <person name="Ralston E.J."/>
            <person name="Meyer B.J."/>
            <person name="Haag E.S."/>
        </authorList>
    </citation>
    <scope>NUCLEOTIDE SEQUENCE [LARGE SCALE GENOMIC DNA]</scope>
    <source>
        <strain evidence="2">JU1422</strain>
    </source>
</reference>
<dbReference type="OrthoDB" id="5812938at2759"/>
<name>A0A2G5VR61_9PELO</name>
<dbReference type="EMBL" id="PDUG01000001">
    <property type="protein sequence ID" value="PIC54273.1"/>
    <property type="molecule type" value="Genomic_DNA"/>
</dbReference>
<evidence type="ECO:0000313" key="2">
    <source>
        <dbReference type="Proteomes" id="UP000230233"/>
    </source>
</evidence>
<comment type="caution">
    <text evidence="1">The sequence shown here is derived from an EMBL/GenBank/DDBJ whole genome shotgun (WGS) entry which is preliminary data.</text>
</comment>
<gene>
    <name evidence="1" type="primary">Cni-him-19</name>
    <name evidence="1" type="synonym">Cnig_chr_I.g359</name>
    <name evidence="1" type="ORF">B9Z55_000359</name>
</gene>
<sequence>MSKNRNSCRFTSYKILVDLQATVTHSGSSARDPCVPRGVLSDKNPEMWDFFRNFLGISGEKMDTTVTNSLNFSDLSSPKSSSSSFFSDSSVRWKRTPEKSLSFDNDEFGDFEHEEYSEPFVIKFQNISKGERGQPKVDIACQLDDFIEVPIADAGKCLDCMTDDKIQLDNVEIEIKICAPSCKYAIEDVIQKFVGRRERCRAATPVKRLAFFIYDFTYAKDFGPMLARLAPNCTIFNLGVPKMKTYPLSPTTEARYVADFISLFVGRRNTCETLRVLRIFNFVSLDSHLQRVLTKFTKLRHLTISNVDDVQVFELSSVQSFLLDSCDFSITMFDEMVAEKHPRLFPNATTFGFLRCPMNLAIRAVNEWCVKRLADNRQHLCFYQPDRDFRRFLFEASKSFELVSDDKELEGEVEIKGHLDGPLITVFNKDRLYRATS</sequence>
<protein>
    <submittedName>
        <fullName evidence="1">Uncharacterized protein</fullName>
    </submittedName>
</protein>
<organism evidence="1 2">
    <name type="scientific">Caenorhabditis nigoni</name>
    <dbReference type="NCBI Taxonomy" id="1611254"/>
    <lineage>
        <taxon>Eukaryota</taxon>
        <taxon>Metazoa</taxon>
        <taxon>Ecdysozoa</taxon>
        <taxon>Nematoda</taxon>
        <taxon>Chromadorea</taxon>
        <taxon>Rhabditida</taxon>
        <taxon>Rhabditina</taxon>
        <taxon>Rhabditomorpha</taxon>
        <taxon>Rhabditoidea</taxon>
        <taxon>Rhabditidae</taxon>
        <taxon>Peloderinae</taxon>
        <taxon>Caenorhabditis</taxon>
    </lineage>
</organism>
<evidence type="ECO:0000313" key="1">
    <source>
        <dbReference type="EMBL" id="PIC54273.1"/>
    </source>
</evidence>
<dbReference type="STRING" id="1611254.A0A2G5VR61"/>
<proteinExistence type="predicted"/>
<keyword evidence="2" id="KW-1185">Reference proteome</keyword>
<dbReference type="AlphaFoldDB" id="A0A2G5VR61"/>
<accession>A0A2G5VR61</accession>
<dbReference type="Proteomes" id="UP000230233">
    <property type="component" value="Chromosome I"/>
</dbReference>